<dbReference type="PANTHER" id="PTHR48449">
    <property type="entry name" value="DUF1985 DOMAIN-CONTAINING PROTEIN"/>
    <property type="match status" value="1"/>
</dbReference>
<proteinExistence type="predicted"/>
<dbReference type="Pfam" id="PF09331">
    <property type="entry name" value="DUF1985"/>
    <property type="match status" value="1"/>
</dbReference>
<feature type="compositionally biased region" description="Polar residues" evidence="1">
    <location>
        <begin position="402"/>
        <end position="413"/>
    </location>
</feature>
<evidence type="ECO:0000259" key="2">
    <source>
        <dbReference type="Pfam" id="PF09331"/>
    </source>
</evidence>
<dbReference type="KEGG" id="rsz:108830910"/>
<evidence type="ECO:0000313" key="4">
    <source>
        <dbReference type="RefSeq" id="XP_018459983.2"/>
    </source>
</evidence>
<feature type="domain" description="DUF1985" evidence="2">
    <location>
        <begin position="78"/>
        <end position="224"/>
    </location>
</feature>
<evidence type="ECO:0000256" key="1">
    <source>
        <dbReference type="SAM" id="MobiDB-lite"/>
    </source>
</evidence>
<dbReference type="Proteomes" id="UP000504610">
    <property type="component" value="Unplaced"/>
</dbReference>
<dbReference type="AlphaFoldDB" id="A0A6J0LJ65"/>
<accession>A0A6J0LJ65</accession>
<sequence length="540" mass="61707">MEDNGEDNRLPPRLFATDRFPTQRLNIYSRPNILAFIRHVLRGTDTFKKIRESPFGKLFDLPTHQCAVSCKLIHALMTRQLICEVDHTFWTVFGSDPFKFGLEEFGDITGLNCGSLPEGYEAPDHNEKGANKQENAHTDPFWQRLIGKDNNITIADLADQLEHDEEMDDWRRIRLALIIIVDGVLVASTQVHRPTLRYVQMLEDLDSFLEFPWGRESFLHTVRSLKPPKFFKGKPVDDPVALLVSKLKQKTFRLTGFPLALQLLAFRAIPMLLSKWPAPSQVQTIMDVTERDLPAQNTLDTNDILLVEDNQQMVVSSITPVSRGQQPGWGVWPFEKTDEKVEYMEQLISINHNFTKTMWPGGDRSETLRVVPEEKGPAEEGIEEQVPVHKKHVVQIKRKRSNLQPRQPSTNPGSATKRRRTSRVSSASTSNTDTNKDVEDRLSVLEARVTNLEKANQSLKESRRRRRRGSRAPPNFPNFALNHRRRLHRGTVHNSEQANRDGDAEKLPIPQDPQRWPQISSSPISWTPNAAPPHPRTPTS</sequence>
<organism evidence="3 4">
    <name type="scientific">Raphanus sativus</name>
    <name type="common">Radish</name>
    <name type="synonym">Raphanus raphanistrum var. sativus</name>
    <dbReference type="NCBI Taxonomy" id="3726"/>
    <lineage>
        <taxon>Eukaryota</taxon>
        <taxon>Viridiplantae</taxon>
        <taxon>Streptophyta</taxon>
        <taxon>Embryophyta</taxon>
        <taxon>Tracheophyta</taxon>
        <taxon>Spermatophyta</taxon>
        <taxon>Magnoliopsida</taxon>
        <taxon>eudicotyledons</taxon>
        <taxon>Gunneridae</taxon>
        <taxon>Pentapetalae</taxon>
        <taxon>rosids</taxon>
        <taxon>malvids</taxon>
        <taxon>Brassicales</taxon>
        <taxon>Brassicaceae</taxon>
        <taxon>Brassiceae</taxon>
        <taxon>Raphanus</taxon>
    </lineage>
</organism>
<feature type="compositionally biased region" description="Polar residues" evidence="1">
    <location>
        <begin position="517"/>
        <end position="528"/>
    </location>
</feature>
<name>A0A6J0LJ65_RAPSA</name>
<feature type="compositionally biased region" description="Basic residues" evidence="1">
    <location>
        <begin position="388"/>
        <end position="401"/>
    </location>
</feature>
<keyword evidence="3" id="KW-1185">Reference proteome</keyword>
<feature type="region of interest" description="Disordered" evidence="1">
    <location>
        <begin position="374"/>
        <end position="540"/>
    </location>
</feature>
<dbReference type="RefSeq" id="XP_018459983.2">
    <property type="nucleotide sequence ID" value="XM_018604481.2"/>
</dbReference>
<gene>
    <name evidence="4" type="primary">LOC108830910</name>
</gene>
<evidence type="ECO:0000313" key="3">
    <source>
        <dbReference type="Proteomes" id="UP000504610"/>
    </source>
</evidence>
<feature type="compositionally biased region" description="Basic and acidic residues" evidence="1">
    <location>
        <begin position="434"/>
        <end position="443"/>
    </location>
</feature>
<protein>
    <submittedName>
        <fullName evidence="4">Uncharacterized protein LOC108830910</fullName>
    </submittedName>
</protein>
<feature type="compositionally biased region" description="Basic residues" evidence="1">
    <location>
        <begin position="482"/>
        <end position="491"/>
    </location>
</feature>
<dbReference type="GeneID" id="108830910"/>
<dbReference type="InterPro" id="IPR015410">
    <property type="entry name" value="DUF1985"/>
</dbReference>
<feature type="compositionally biased region" description="Pro residues" evidence="1">
    <location>
        <begin position="530"/>
        <end position="540"/>
    </location>
</feature>
<reference evidence="4" key="1">
    <citation type="submission" date="2025-08" db="UniProtKB">
        <authorList>
            <consortium name="RefSeq"/>
        </authorList>
    </citation>
    <scope>IDENTIFICATION</scope>
    <source>
        <tissue evidence="4">Leaf</tissue>
    </source>
</reference>
<dbReference type="PANTHER" id="PTHR48449:SF1">
    <property type="entry name" value="DUF1985 DOMAIN-CONTAINING PROTEIN"/>
    <property type="match status" value="1"/>
</dbReference>
<feature type="compositionally biased region" description="Low complexity" evidence="1">
    <location>
        <begin position="423"/>
        <end position="432"/>
    </location>
</feature>
<dbReference type="OrthoDB" id="1101665at2759"/>